<feature type="domain" description="LD-carboxypeptidase N-terminal" evidence="6">
    <location>
        <begin position="23"/>
        <end position="132"/>
    </location>
</feature>
<evidence type="ECO:0000256" key="2">
    <source>
        <dbReference type="ARBA" id="ARBA00022645"/>
    </source>
</evidence>
<keyword evidence="9" id="KW-1185">Reference proteome</keyword>
<reference evidence="8 9" key="1">
    <citation type="submission" date="2018-02" db="EMBL/GenBank/DDBJ databases">
        <authorList>
            <person name="Moore K."/>
            <person name="Momper L."/>
        </authorList>
    </citation>
    <scope>NUCLEOTIDE SEQUENCE [LARGE SCALE GENOMIC DNA]</scope>
    <source>
        <strain evidence="8 9">CCALA 015</strain>
    </source>
</reference>
<dbReference type="Proteomes" id="UP000238218">
    <property type="component" value="Unassembled WGS sequence"/>
</dbReference>
<comment type="similarity">
    <text evidence="1">Belongs to the peptidase S66 family.</text>
</comment>
<evidence type="ECO:0000259" key="6">
    <source>
        <dbReference type="Pfam" id="PF02016"/>
    </source>
</evidence>
<dbReference type="PANTHER" id="PTHR30237:SF2">
    <property type="entry name" value="MUREIN TETRAPEPTIDE CARBOXYPEPTIDASE"/>
    <property type="match status" value="1"/>
</dbReference>
<dbReference type="InterPro" id="IPR003507">
    <property type="entry name" value="S66_fam"/>
</dbReference>
<dbReference type="Pfam" id="PF02016">
    <property type="entry name" value="Peptidase_S66"/>
    <property type="match status" value="1"/>
</dbReference>
<dbReference type="SUPFAM" id="SSF141986">
    <property type="entry name" value="LD-carboxypeptidase A C-terminal domain-like"/>
    <property type="match status" value="1"/>
</dbReference>
<dbReference type="RefSeq" id="WP_106220427.1">
    <property type="nucleotide sequence ID" value="NZ_PVWP01000003.1"/>
</dbReference>
<keyword evidence="3" id="KW-0645">Protease</keyword>
<evidence type="ECO:0000313" key="9">
    <source>
        <dbReference type="Proteomes" id="UP000238218"/>
    </source>
</evidence>
<dbReference type="InterPro" id="IPR027461">
    <property type="entry name" value="Carboxypeptidase_A_C_sf"/>
</dbReference>
<dbReference type="CDD" id="cd07025">
    <property type="entry name" value="Peptidase_S66"/>
    <property type="match status" value="1"/>
</dbReference>
<protein>
    <submittedName>
        <fullName evidence="8">LD-carboxypeptidase</fullName>
    </submittedName>
</protein>
<dbReference type="EMBL" id="PVWP01000003">
    <property type="protein sequence ID" value="PSB38312.1"/>
    <property type="molecule type" value="Genomic_DNA"/>
</dbReference>
<evidence type="ECO:0000256" key="5">
    <source>
        <dbReference type="ARBA" id="ARBA00022825"/>
    </source>
</evidence>
<proteinExistence type="inferred from homology"/>
<dbReference type="SUPFAM" id="SSF52317">
    <property type="entry name" value="Class I glutamine amidotransferase-like"/>
    <property type="match status" value="1"/>
</dbReference>
<dbReference type="PANTHER" id="PTHR30237">
    <property type="entry name" value="MURAMOYLTETRAPEPTIDE CARBOXYPEPTIDASE"/>
    <property type="match status" value="1"/>
</dbReference>
<keyword evidence="4" id="KW-0378">Hydrolase</keyword>
<keyword evidence="2" id="KW-0121">Carboxypeptidase</keyword>
<evidence type="ECO:0000256" key="3">
    <source>
        <dbReference type="ARBA" id="ARBA00022670"/>
    </source>
</evidence>
<dbReference type="InterPro" id="IPR040449">
    <property type="entry name" value="Peptidase_S66_N"/>
</dbReference>
<dbReference type="InterPro" id="IPR027478">
    <property type="entry name" value="LdcA_N"/>
</dbReference>
<evidence type="ECO:0000313" key="8">
    <source>
        <dbReference type="EMBL" id="PSB38312.1"/>
    </source>
</evidence>
<sequence>MAAAAPQPPPPHQPPALRPGDRVRLVAASSALADLERLQAGLAVLAGWGLALDDDPARLPARRWGYLAGRDAERAGDLQPEAAPGQPAALLACVRGGWGSARLLERPLETAGGWLLGFSDVTSLLWHRLATGQGGAIHGPLLTTLAAEPAWSRERLRALLFGEPLADLAGESWVGGQAEGPLLAANLTVATHLLGTPHLPDLDGAILILEDVGEAPYRIERMLTHWRLCGALQRLGGLGFGSFEGCDDPTDPEGDANRFSLEQVLRERTADLGIPVLAGLPVGHGDVNAALPLGVRARLDADRGRLSLIDGAGGSVSRP</sequence>
<evidence type="ECO:0000256" key="1">
    <source>
        <dbReference type="ARBA" id="ARBA00010233"/>
    </source>
</evidence>
<organism evidence="8 9">
    <name type="scientific">Aphanothece cf. minutissima CCALA 015</name>
    <dbReference type="NCBI Taxonomy" id="2107695"/>
    <lineage>
        <taxon>Bacteria</taxon>
        <taxon>Bacillati</taxon>
        <taxon>Cyanobacteriota</taxon>
        <taxon>Cyanophyceae</taxon>
        <taxon>Oscillatoriophycideae</taxon>
        <taxon>Chroococcales</taxon>
        <taxon>Aphanothecaceae</taxon>
        <taxon>Aphanothece</taxon>
    </lineage>
</organism>
<name>A0ABX5F9H3_9CHRO</name>
<comment type="caution">
    <text evidence="8">The sequence shown here is derived from an EMBL/GenBank/DDBJ whole genome shotgun (WGS) entry which is preliminary data.</text>
</comment>
<evidence type="ECO:0000256" key="4">
    <source>
        <dbReference type="ARBA" id="ARBA00022801"/>
    </source>
</evidence>
<dbReference type="InterPro" id="IPR040921">
    <property type="entry name" value="Peptidase_S66C"/>
</dbReference>
<dbReference type="Gene3D" id="3.40.50.10740">
    <property type="entry name" value="Class I glutamine amidotransferase-like"/>
    <property type="match status" value="1"/>
</dbReference>
<reference evidence="8 9" key="2">
    <citation type="submission" date="2018-03" db="EMBL/GenBank/DDBJ databases">
        <title>The ancient ancestry and fast evolution of plastids.</title>
        <authorList>
            <person name="Moore K.R."/>
            <person name="Magnabosco C."/>
            <person name="Momper L."/>
            <person name="Gold D.A."/>
            <person name="Bosak T."/>
            <person name="Fournier G.P."/>
        </authorList>
    </citation>
    <scope>NUCLEOTIDE SEQUENCE [LARGE SCALE GENOMIC DNA]</scope>
    <source>
        <strain evidence="8 9">CCALA 015</strain>
    </source>
</reference>
<dbReference type="PIRSF" id="PIRSF028757">
    <property type="entry name" value="LD-carboxypeptidase"/>
    <property type="match status" value="1"/>
</dbReference>
<dbReference type="InterPro" id="IPR029062">
    <property type="entry name" value="Class_I_gatase-like"/>
</dbReference>
<accession>A0ABX5F9H3</accession>
<keyword evidence="5" id="KW-0720">Serine protease</keyword>
<gene>
    <name evidence="8" type="ORF">C7B81_06340</name>
</gene>
<evidence type="ECO:0000259" key="7">
    <source>
        <dbReference type="Pfam" id="PF17676"/>
    </source>
</evidence>
<feature type="domain" description="LD-carboxypeptidase C-terminal" evidence="7">
    <location>
        <begin position="179"/>
        <end position="299"/>
    </location>
</feature>
<dbReference type="Gene3D" id="3.50.30.60">
    <property type="entry name" value="LD-carboxypeptidase A C-terminal domain-like"/>
    <property type="match status" value="1"/>
</dbReference>
<dbReference type="Pfam" id="PF17676">
    <property type="entry name" value="Peptidase_S66C"/>
    <property type="match status" value="1"/>
</dbReference>